<dbReference type="EMBL" id="LAVV01009468">
    <property type="protein sequence ID" value="KNZ50526.1"/>
    <property type="molecule type" value="Genomic_DNA"/>
</dbReference>
<feature type="chain" id="PRO_5005568029" evidence="2">
    <location>
        <begin position="28"/>
        <end position="158"/>
    </location>
</feature>
<protein>
    <submittedName>
        <fullName evidence="3">Uncharacterized protein</fullName>
    </submittedName>
</protein>
<gene>
    <name evidence="3" type="ORF">VP01_436g1</name>
</gene>
<evidence type="ECO:0000256" key="1">
    <source>
        <dbReference type="SAM" id="MobiDB-lite"/>
    </source>
</evidence>
<keyword evidence="2" id="KW-0732">Signal</keyword>
<feature type="signal peptide" evidence="2">
    <location>
        <begin position="1"/>
        <end position="27"/>
    </location>
</feature>
<proteinExistence type="predicted"/>
<reference evidence="3 4" key="1">
    <citation type="submission" date="2015-08" db="EMBL/GenBank/DDBJ databases">
        <title>Next Generation Sequencing and Analysis of the Genome of Puccinia sorghi L Schw, the Causal Agent of Maize Common Rust.</title>
        <authorList>
            <person name="Rochi L."/>
            <person name="Burguener G."/>
            <person name="Darino M."/>
            <person name="Turjanski A."/>
            <person name="Kreff E."/>
            <person name="Dieguez M.J."/>
            <person name="Sacco F."/>
        </authorList>
    </citation>
    <scope>NUCLEOTIDE SEQUENCE [LARGE SCALE GENOMIC DNA]</scope>
    <source>
        <strain evidence="3 4">RO10H11247</strain>
    </source>
</reference>
<organism evidence="3 4">
    <name type="scientific">Puccinia sorghi</name>
    <dbReference type="NCBI Taxonomy" id="27349"/>
    <lineage>
        <taxon>Eukaryota</taxon>
        <taxon>Fungi</taxon>
        <taxon>Dikarya</taxon>
        <taxon>Basidiomycota</taxon>
        <taxon>Pucciniomycotina</taxon>
        <taxon>Pucciniomycetes</taxon>
        <taxon>Pucciniales</taxon>
        <taxon>Pucciniaceae</taxon>
        <taxon>Puccinia</taxon>
    </lineage>
</organism>
<name>A0A0L6UPR8_9BASI</name>
<dbReference type="Proteomes" id="UP000037035">
    <property type="component" value="Unassembled WGS sequence"/>
</dbReference>
<evidence type="ECO:0000313" key="3">
    <source>
        <dbReference type="EMBL" id="KNZ50526.1"/>
    </source>
</evidence>
<dbReference type="AlphaFoldDB" id="A0A0L6UPR8"/>
<accession>A0A0L6UPR8</accession>
<sequence>MDSITHQQVQFPTILLLLLNSWKITYTCQHHLKPSNLKNSSSSFETTDDKVTSQCYQFLTHTNADKKKSCQKTRSSACKAHNSTQSLTQQGNTPSKIEKNTSQDLKSGMIPIRSYNPSHHNFQPLIFFFSFGACGLLVVSRNHCHASLSDCMSCNSFE</sequence>
<feature type="compositionally biased region" description="Polar residues" evidence="1">
    <location>
        <begin position="81"/>
        <end position="95"/>
    </location>
</feature>
<feature type="region of interest" description="Disordered" evidence="1">
    <location>
        <begin position="81"/>
        <end position="100"/>
    </location>
</feature>
<comment type="caution">
    <text evidence="3">The sequence shown here is derived from an EMBL/GenBank/DDBJ whole genome shotgun (WGS) entry which is preliminary data.</text>
</comment>
<evidence type="ECO:0000256" key="2">
    <source>
        <dbReference type="SAM" id="SignalP"/>
    </source>
</evidence>
<evidence type="ECO:0000313" key="4">
    <source>
        <dbReference type="Proteomes" id="UP000037035"/>
    </source>
</evidence>
<keyword evidence="4" id="KW-1185">Reference proteome</keyword>
<dbReference type="VEuPathDB" id="FungiDB:VP01_436g1"/>